<dbReference type="InterPro" id="IPR030394">
    <property type="entry name" value="G_HFLX_dom"/>
</dbReference>
<dbReference type="Pfam" id="PF16360">
    <property type="entry name" value="GTP-bdg_M"/>
    <property type="match status" value="1"/>
</dbReference>
<feature type="binding site" evidence="7">
    <location>
        <begin position="195"/>
        <end position="202"/>
    </location>
    <ligand>
        <name>GTP</name>
        <dbReference type="ChEBI" id="CHEBI:37565"/>
    </ligand>
</feature>
<dbReference type="Gene3D" id="3.40.50.300">
    <property type="entry name" value="P-loop containing nucleotide triphosphate hydrolases"/>
    <property type="match status" value="1"/>
</dbReference>
<evidence type="ECO:0000256" key="3">
    <source>
        <dbReference type="ARBA" id="ARBA00022741"/>
    </source>
</evidence>
<evidence type="ECO:0000256" key="2">
    <source>
        <dbReference type="ARBA" id="ARBA00022723"/>
    </source>
</evidence>
<dbReference type="Gene3D" id="3.40.50.11060">
    <property type="entry name" value="GTPase HflX, N-terminal domain"/>
    <property type="match status" value="1"/>
</dbReference>
<dbReference type="InterPro" id="IPR016496">
    <property type="entry name" value="GTPase_HflX"/>
</dbReference>
<feature type="region of interest" description="Disordered" evidence="9">
    <location>
        <begin position="366"/>
        <end position="403"/>
    </location>
</feature>
<feature type="binding site" evidence="7">
    <location>
        <begin position="243"/>
        <end position="246"/>
    </location>
    <ligand>
        <name>GTP</name>
        <dbReference type="ChEBI" id="CHEBI:37565"/>
    </ligand>
</feature>
<evidence type="ECO:0000256" key="5">
    <source>
        <dbReference type="ARBA" id="ARBA00023134"/>
    </source>
</evidence>
<feature type="binding site" evidence="8">
    <location>
        <position position="202"/>
    </location>
    <ligand>
        <name>Mg(2+)</name>
        <dbReference type="ChEBI" id="CHEBI:18420"/>
    </ligand>
</feature>
<dbReference type="NCBIfam" id="TIGR03156">
    <property type="entry name" value="GTP_HflX"/>
    <property type="match status" value="1"/>
</dbReference>
<proteinExistence type="inferred from homology"/>
<dbReference type="PANTHER" id="PTHR10229">
    <property type="entry name" value="GTP-BINDING PROTEIN HFLX"/>
    <property type="match status" value="1"/>
</dbReference>
<dbReference type="Pfam" id="PF01926">
    <property type="entry name" value="MMR_HSR1"/>
    <property type="match status" value="1"/>
</dbReference>
<gene>
    <name evidence="6 11" type="primary">hflX</name>
    <name evidence="11" type="ORF">HQN59_10545</name>
</gene>
<dbReference type="InterPro" id="IPR032305">
    <property type="entry name" value="GTP-bd_M"/>
</dbReference>
<evidence type="ECO:0000313" key="11">
    <source>
        <dbReference type="EMBL" id="NUZ06198.1"/>
    </source>
</evidence>
<keyword evidence="12" id="KW-1185">Reference proteome</keyword>
<organism evidence="11 12">
    <name type="scientific">Piscinibacter koreensis</name>
    <dbReference type="NCBI Taxonomy" id="2742824"/>
    <lineage>
        <taxon>Bacteria</taxon>
        <taxon>Pseudomonadati</taxon>
        <taxon>Pseudomonadota</taxon>
        <taxon>Betaproteobacteria</taxon>
        <taxon>Burkholderiales</taxon>
        <taxon>Sphaerotilaceae</taxon>
        <taxon>Piscinibacter</taxon>
    </lineage>
</organism>
<dbReference type="InterPro" id="IPR006073">
    <property type="entry name" value="GTP-bd"/>
</dbReference>
<dbReference type="Proteomes" id="UP000529637">
    <property type="component" value="Unassembled WGS sequence"/>
</dbReference>
<dbReference type="GO" id="GO:0005525">
    <property type="term" value="F:GTP binding"/>
    <property type="evidence" value="ECO:0007669"/>
    <property type="project" value="UniProtKB-UniRule"/>
</dbReference>
<dbReference type="GO" id="GO:0003924">
    <property type="term" value="F:GTPase activity"/>
    <property type="evidence" value="ECO:0007669"/>
    <property type="project" value="UniProtKB-UniRule"/>
</dbReference>
<keyword evidence="2 8" id="KW-0479">Metal-binding</keyword>
<dbReference type="InterPro" id="IPR027417">
    <property type="entry name" value="P-loop_NTPase"/>
</dbReference>
<dbReference type="EMBL" id="JABWMJ010000004">
    <property type="protein sequence ID" value="NUZ06198.1"/>
    <property type="molecule type" value="Genomic_DNA"/>
</dbReference>
<dbReference type="GO" id="GO:0005737">
    <property type="term" value="C:cytoplasm"/>
    <property type="evidence" value="ECO:0007669"/>
    <property type="project" value="UniProtKB-SubCell"/>
</dbReference>
<comment type="function">
    <text evidence="6">GTPase that associates with the 50S ribosomal subunit and may have a role during protein synthesis or ribosome biogenesis.</text>
</comment>
<dbReference type="PIRSF" id="PIRSF006809">
    <property type="entry name" value="GTP-binding_hflX_prd"/>
    <property type="match status" value="1"/>
</dbReference>
<evidence type="ECO:0000256" key="9">
    <source>
        <dbReference type="SAM" id="MobiDB-lite"/>
    </source>
</evidence>
<evidence type="ECO:0000256" key="4">
    <source>
        <dbReference type="ARBA" id="ARBA00022842"/>
    </source>
</evidence>
<keyword evidence="3 6" id="KW-0547">Nucleotide-binding</keyword>
<name>A0A7Y6TWM1_9BURK</name>
<dbReference type="PROSITE" id="PS51705">
    <property type="entry name" value="G_HFLX"/>
    <property type="match status" value="1"/>
</dbReference>
<keyword evidence="1 6" id="KW-0963">Cytoplasm</keyword>
<feature type="binding site" evidence="8">
    <location>
        <position position="222"/>
    </location>
    <ligand>
        <name>Mg(2+)</name>
        <dbReference type="ChEBI" id="CHEBI:18420"/>
    </ligand>
</feature>
<protein>
    <recommendedName>
        <fullName evidence="6">GTPase HflX</fullName>
    </recommendedName>
    <alternativeName>
        <fullName evidence="6">GTP-binding protein HflX</fullName>
    </alternativeName>
</protein>
<evidence type="ECO:0000256" key="7">
    <source>
        <dbReference type="PIRSR" id="PIRSR006809-1"/>
    </source>
</evidence>
<evidence type="ECO:0000256" key="1">
    <source>
        <dbReference type="ARBA" id="ARBA00022490"/>
    </source>
</evidence>
<feature type="compositionally biased region" description="Polar residues" evidence="9">
    <location>
        <begin position="366"/>
        <end position="376"/>
    </location>
</feature>
<sequence length="403" mass="44123">MLVGVDFGNNPRFDESLDELALLAESAGDVAVARIVARRKAPDAKLFVGSGKADEIRDLAKDNEAEVVLFDQPLSPAQQRNLERHLGVAVADRTMLILEIFADRAQSHEGKLQVELARLQYLSTRLVRRWSHLERQRGGIGARGGPGEAQIELDRRMIGERIKSVKKQLERVKKQRQTQRRSRERNQNFGVSLVGYTNAGKSTLFNALVDAEAYAANQLFATLDTTTRQLRLEGVTRSVSLSDTVGFIRDLPHKLIEAFEATLQESSDADLLLHVVDCANPELAGQIAEVERVLAEIGASEIPQILVYNKLDALPETERPRGLRVDTQLENGRRVPRVFVSARTGEGLDVLRGLIADAVAGRLESSLNPLPESASSGEPGRVPDLPAADAGALPNTGTFDPKP</sequence>
<feature type="binding site" evidence="7">
    <location>
        <begin position="220"/>
        <end position="224"/>
    </location>
    <ligand>
        <name>GTP</name>
        <dbReference type="ChEBI" id="CHEBI:37565"/>
    </ligand>
</feature>
<dbReference type="Gene3D" id="6.10.250.2860">
    <property type="match status" value="1"/>
</dbReference>
<dbReference type="HAMAP" id="MF_00900">
    <property type="entry name" value="GTPase_HflX"/>
    <property type="match status" value="1"/>
</dbReference>
<dbReference type="SUPFAM" id="SSF52540">
    <property type="entry name" value="P-loop containing nucleoside triphosphate hydrolases"/>
    <property type="match status" value="1"/>
</dbReference>
<keyword evidence="4 8" id="KW-0460">Magnesium</keyword>
<dbReference type="GO" id="GO:0043022">
    <property type="term" value="F:ribosome binding"/>
    <property type="evidence" value="ECO:0007669"/>
    <property type="project" value="TreeGrafter"/>
</dbReference>
<evidence type="ECO:0000313" key="12">
    <source>
        <dbReference type="Proteomes" id="UP000529637"/>
    </source>
</evidence>
<dbReference type="GO" id="GO:0046872">
    <property type="term" value="F:metal ion binding"/>
    <property type="evidence" value="ECO:0007669"/>
    <property type="project" value="UniProtKB-KW"/>
</dbReference>
<feature type="compositionally biased region" description="Low complexity" evidence="9">
    <location>
        <begin position="383"/>
        <end position="394"/>
    </location>
</feature>
<evidence type="ECO:0000256" key="8">
    <source>
        <dbReference type="PIRSR" id="PIRSR006809-2"/>
    </source>
</evidence>
<dbReference type="Pfam" id="PF13167">
    <property type="entry name" value="GTP-bdg_N"/>
    <property type="match status" value="1"/>
</dbReference>
<dbReference type="CDD" id="cd01878">
    <property type="entry name" value="HflX"/>
    <property type="match status" value="1"/>
</dbReference>
<dbReference type="PANTHER" id="PTHR10229:SF0">
    <property type="entry name" value="GTP-BINDING PROTEIN 6-RELATED"/>
    <property type="match status" value="1"/>
</dbReference>
<evidence type="ECO:0000259" key="10">
    <source>
        <dbReference type="PROSITE" id="PS51705"/>
    </source>
</evidence>
<comment type="subcellular location">
    <subcellularLocation>
        <location evidence="6">Cytoplasm</location>
    </subcellularLocation>
    <text evidence="6">May associate with membranes.</text>
</comment>
<accession>A0A7Y6TWM1</accession>
<feature type="domain" description="Hflx-type G" evidence="10">
    <location>
        <begin position="189"/>
        <end position="363"/>
    </location>
</feature>
<dbReference type="InterPro" id="IPR042108">
    <property type="entry name" value="GTPase_HflX_N_sf"/>
</dbReference>
<keyword evidence="5 6" id="KW-0342">GTP-binding</keyword>
<comment type="similarity">
    <text evidence="6">Belongs to the TRAFAC class OBG-HflX-like GTPase superfamily. HflX GTPase family.</text>
</comment>
<comment type="cofactor">
    <cofactor evidence="8">
        <name>Mg(2+)</name>
        <dbReference type="ChEBI" id="CHEBI:18420"/>
    </cofactor>
</comment>
<dbReference type="PRINTS" id="PR00326">
    <property type="entry name" value="GTP1OBG"/>
</dbReference>
<dbReference type="InterPro" id="IPR025121">
    <property type="entry name" value="GTPase_HflX_N"/>
</dbReference>
<dbReference type="FunFam" id="3.40.50.11060:FF:000001">
    <property type="entry name" value="GTPase HflX"/>
    <property type="match status" value="1"/>
</dbReference>
<dbReference type="AlphaFoldDB" id="A0A7Y6TWM1"/>
<feature type="binding site" evidence="7">
    <location>
        <begin position="341"/>
        <end position="343"/>
    </location>
    <ligand>
        <name>GTP</name>
        <dbReference type="ChEBI" id="CHEBI:37565"/>
    </ligand>
</feature>
<feature type="binding site" evidence="7">
    <location>
        <begin position="309"/>
        <end position="312"/>
    </location>
    <ligand>
        <name>GTP</name>
        <dbReference type="ChEBI" id="CHEBI:37565"/>
    </ligand>
</feature>
<evidence type="ECO:0000256" key="6">
    <source>
        <dbReference type="HAMAP-Rule" id="MF_00900"/>
    </source>
</evidence>
<comment type="caution">
    <text evidence="11">The sequence shown here is derived from an EMBL/GenBank/DDBJ whole genome shotgun (WGS) entry which is preliminary data.</text>
</comment>
<reference evidence="11 12" key="1">
    <citation type="submission" date="2020-06" db="EMBL/GenBank/DDBJ databases">
        <title>Schlegella sp. ID0723 isolated from air conditioner.</title>
        <authorList>
            <person name="Kim D.Y."/>
            <person name="Kim D.-U."/>
        </authorList>
    </citation>
    <scope>NUCLEOTIDE SEQUENCE [LARGE SCALE GENOMIC DNA]</scope>
    <source>
        <strain evidence="11 12">ID0723</strain>
    </source>
</reference>
<comment type="subunit">
    <text evidence="6">Monomer. Associates with the 50S ribosomal subunit.</text>
</comment>